<gene>
    <name evidence="1" type="ORF">Maq22A_c20475</name>
</gene>
<dbReference type="AlphaFoldDB" id="A0A0C6FEY0"/>
<dbReference type="Proteomes" id="UP000061432">
    <property type="component" value="Chromosome"/>
</dbReference>
<dbReference type="KEGG" id="maqu:Maq22A_c20475"/>
<organism evidence="1 2">
    <name type="scientific">Methylobacterium aquaticum</name>
    <dbReference type="NCBI Taxonomy" id="270351"/>
    <lineage>
        <taxon>Bacteria</taxon>
        <taxon>Pseudomonadati</taxon>
        <taxon>Pseudomonadota</taxon>
        <taxon>Alphaproteobacteria</taxon>
        <taxon>Hyphomicrobiales</taxon>
        <taxon>Methylobacteriaceae</taxon>
        <taxon>Methylobacterium</taxon>
    </lineage>
</organism>
<reference evidence="1 2" key="1">
    <citation type="journal article" date="2015" name="Genome Announc.">
        <title>Complete Genome Sequence of Methylobacterium aquaticum Strain 22A, Isolated from Racomitrium japonicum Moss.</title>
        <authorList>
            <person name="Tani A."/>
            <person name="Ogura Y."/>
            <person name="Hayashi T."/>
            <person name="Kimbara K."/>
        </authorList>
    </citation>
    <scope>NUCLEOTIDE SEQUENCE [LARGE SCALE GENOMIC DNA]</scope>
    <source>
        <strain evidence="1 2">MA-22A</strain>
    </source>
</reference>
<evidence type="ECO:0000313" key="1">
    <source>
        <dbReference type="EMBL" id="BAQ47138.1"/>
    </source>
</evidence>
<dbReference type="EMBL" id="AP014704">
    <property type="protein sequence ID" value="BAQ47138.1"/>
    <property type="molecule type" value="Genomic_DNA"/>
</dbReference>
<proteinExistence type="predicted"/>
<name>A0A0C6FEY0_9HYPH</name>
<dbReference type="OrthoDB" id="7992469at2"/>
<dbReference type="PATRIC" id="fig|270351.10.peg.3959"/>
<accession>A0A0C6FEY0</accession>
<dbReference type="RefSeq" id="WP_060848133.1">
    <property type="nucleotide sequence ID" value="NZ_AP014704.1"/>
</dbReference>
<sequence>MAEIKIVAGSCGKGRGQYEAGVFTTPDGIERGVDTVVTIESHGGVAGERGWGEQVLTGLKGSLSLASTLDLTGAAGLAASALAAVEADESQPKALVEIAFADGGFVVALADTRLAALVIHDRDVLRVGFARAALRVAALPAPEAPSGHALQVAGDAVQAAAEAASAGFASAFGVVRRSIRLERG</sequence>
<evidence type="ECO:0000313" key="2">
    <source>
        <dbReference type="Proteomes" id="UP000061432"/>
    </source>
</evidence>
<reference evidence="2" key="2">
    <citation type="submission" date="2015-01" db="EMBL/GenBank/DDBJ databases">
        <title>Complete genome sequence of Methylobacterium aquaticum strain 22A.</title>
        <authorList>
            <person name="Tani A."/>
            <person name="Ogura Y."/>
            <person name="Hayashi T."/>
        </authorList>
    </citation>
    <scope>NUCLEOTIDE SEQUENCE [LARGE SCALE GENOMIC DNA]</scope>
    <source>
        <strain evidence="2">MA-22A</strain>
    </source>
</reference>
<protein>
    <submittedName>
        <fullName evidence="1">Uncharacterized protein</fullName>
    </submittedName>
</protein>